<gene>
    <name evidence="2" type="ORF">BDN70DRAFT_930270</name>
</gene>
<reference evidence="2" key="1">
    <citation type="submission" date="2020-11" db="EMBL/GenBank/DDBJ databases">
        <authorList>
            <consortium name="DOE Joint Genome Institute"/>
            <person name="Ahrendt S."/>
            <person name="Riley R."/>
            <person name="Andreopoulos W."/>
            <person name="Labutti K."/>
            <person name="Pangilinan J."/>
            <person name="Ruiz-Duenas F.J."/>
            <person name="Barrasa J.M."/>
            <person name="Sanchez-Garcia M."/>
            <person name="Camarero S."/>
            <person name="Miyauchi S."/>
            <person name="Serrano A."/>
            <person name="Linde D."/>
            <person name="Babiker R."/>
            <person name="Drula E."/>
            <person name="Ayuso-Fernandez I."/>
            <person name="Pacheco R."/>
            <person name="Padilla G."/>
            <person name="Ferreira P."/>
            <person name="Barriuso J."/>
            <person name="Kellner H."/>
            <person name="Castanera R."/>
            <person name="Alfaro M."/>
            <person name="Ramirez L."/>
            <person name="Pisabarro A.G."/>
            <person name="Kuo A."/>
            <person name="Tritt A."/>
            <person name="Lipzen A."/>
            <person name="He G."/>
            <person name="Yan M."/>
            <person name="Ng V."/>
            <person name="Cullen D."/>
            <person name="Martin F."/>
            <person name="Rosso M.-N."/>
            <person name="Henrissat B."/>
            <person name="Hibbett D."/>
            <person name="Martinez A.T."/>
            <person name="Grigoriev I.V."/>
        </authorList>
    </citation>
    <scope>NUCLEOTIDE SEQUENCE</scope>
    <source>
        <strain evidence="2">CIRM-BRFM 674</strain>
    </source>
</reference>
<dbReference type="OrthoDB" id="2573559at2759"/>
<dbReference type="AlphaFoldDB" id="A0A9P5Z7N8"/>
<protein>
    <submittedName>
        <fullName evidence="2">Uncharacterized protein</fullName>
    </submittedName>
</protein>
<organism evidence="2 3">
    <name type="scientific">Pholiota conissans</name>
    <dbReference type="NCBI Taxonomy" id="109636"/>
    <lineage>
        <taxon>Eukaryota</taxon>
        <taxon>Fungi</taxon>
        <taxon>Dikarya</taxon>
        <taxon>Basidiomycota</taxon>
        <taxon>Agaricomycotina</taxon>
        <taxon>Agaricomycetes</taxon>
        <taxon>Agaricomycetidae</taxon>
        <taxon>Agaricales</taxon>
        <taxon>Agaricineae</taxon>
        <taxon>Strophariaceae</taxon>
        <taxon>Pholiota</taxon>
    </lineage>
</organism>
<feature type="compositionally biased region" description="Polar residues" evidence="1">
    <location>
        <begin position="729"/>
        <end position="738"/>
    </location>
</feature>
<name>A0A9P5Z7N8_9AGAR</name>
<sequence>MLSSGAKCYADCSIQTDSESVAEARDAMESTGTISCTSSVSLGVQPSTFEEKFTRPGTAVCKIAYSHSQTSQTPINTLILRPRQERKQSSMTIGCGRPSSLTFPTRRITSLPTSASRDFLGPLDEPFRVASMPQRGKFGVLQLSESQADGSDTIDIAYYSPDSTHDTGGPHCETERAYPTDLPQTPSPPSSPDSVMIIANEEQVSGSFLRRQSIDESGWITWASSPPRPIPALHGPSSLPYARCPSGAEGTITEGDDLSHKIWGLGIDDTQISNSRVNKVSGLQNVQQLNHRNGLFAMQPPTHEVIDYEIASFQNEKDAVIDLSKPSTFGHRANLNAGLAHTHLPHLAQQSRNVNIDILAGGEYNQPCSAVHNPQISKSSSNTMERDLGMNTFGLGLDWDLTAPSEVRNPGSSRNVDPGNRLNGAAPVFIPANNIDIERQKGMYMRPSSVTKPSVSQPHNREFAFNTVYQPLSHQDYHLPTPPSTASPLWSPIFSQPNDQTISEAHSQINTIYYLPKIYSPHLDPEEYASRLSEMVEQLSGHNLDHSIPRFSPIRHIPTKQAQLNAFQDQARKFIAHTKLPVSTKVDSIHDSRQIPDPPAETIDINDLLFSSERRRNISYQHPRSIPIARLIQRRLSSVVEEDAGRDGLLPTFRKKVSELDFNRLSSDATPHLRKPGQWQTRYSSDKHLEYTKGDEKRLESAVSVENAQLYVENSGAIVKLPQKHVGSCPNQAVNNSGARKVSNFKGDGEKENLNDSGHTVGSGKQKNKHKKNSALSQV</sequence>
<evidence type="ECO:0000313" key="2">
    <source>
        <dbReference type="EMBL" id="KAF9482143.1"/>
    </source>
</evidence>
<comment type="caution">
    <text evidence="2">The sequence shown here is derived from an EMBL/GenBank/DDBJ whole genome shotgun (WGS) entry which is preliminary data.</text>
</comment>
<evidence type="ECO:0000256" key="1">
    <source>
        <dbReference type="SAM" id="MobiDB-lite"/>
    </source>
</evidence>
<accession>A0A9P5Z7N8</accession>
<proteinExistence type="predicted"/>
<keyword evidence="3" id="KW-1185">Reference proteome</keyword>
<feature type="region of interest" description="Disordered" evidence="1">
    <location>
        <begin position="161"/>
        <end position="191"/>
    </location>
</feature>
<feature type="region of interest" description="Disordered" evidence="1">
    <location>
        <begin position="729"/>
        <end position="779"/>
    </location>
</feature>
<feature type="compositionally biased region" description="Polar residues" evidence="1">
    <location>
        <begin position="755"/>
        <end position="765"/>
    </location>
</feature>
<dbReference type="EMBL" id="MU155169">
    <property type="protein sequence ID" value="KAF9482143.1"/>
    <property type="molecule type" value="Genomic_DNA"/>
</dbReference>
<dbReference type="Proteomes" id="UP000807469">
    <property type="component" value="Unassembled WGS sequence"/>
</dbReference>
<evidence type="ECO:0000313" key="3">
    <source>
        <dbReference type="Proteomes" id="UP000807469"/>
    </source>
</evidence>